<evidence type="ECO:0000256" key="6">
    <source>
        <dbReference type="SAM" id="Phobius"/>
    </source>
</evidence>
<dbReference type="Gene3D" id="3.40.109.10">
    <property type="entry name" value="NADH Oxidase"/>
    <property type="match status" value="1"/>
</dbReference>
<sequence>MNITELASNRFTTKAYDASRSLTEQQIADVLSLLQNSPSTLNLQGWHFHVITTEAGREKIAPAIFDLNKTKVADAPLAIVFSSINGISEQHLDDLVAQEEQDGRFRDAQARQKNDAGRRGYINNVAHSPEFQHKWMERQLYIALGFLLLGAPALGLHATPIEGFDTHKMDNILGLEAQGLHSVVMATVGYNSDADFNAQLPKSRFPLDKIITTL</sequence>
<accession>A0A1H9GAL0</accession>
<organism evidence="8 9">
    <name type="scientific">Rosenbergiella nectarea</name>
    <dbReference type="NCBI Taxonomy" id="988801"/>
    <lineage>
        <taxon>Bacteria</taxon>
        <taxon>Pseudomonadati</taxon>
        <taxon>Pseudomonadota</taxon>
        <taxon>Gammaproteobacteria</taxon>
        <taxon>Enterobacterales</taxon>
        <taxon>Erwiniaceae</taxon>
        <taxon>Rosenbergiella</taxon>
    </lineage>
</organism>
<dbReference type="InterPro" id="IPR000415">
    <property type="entry name" value="Nitroreductase-like"/>
</dbReference>
<keyword evidence="6" id="KW-0472">Membrane</keyword>
<evidence type="ECO:0000256" key="5">
    <source>
        <dbReference type="ARBA" id="ARBA00023002"/>
    </source>
</evidence>
<evidence type="ECO:0000313" key="8">
    <source>
        <dbReference type="EMBL" id="SEQ47053.1"/>
    </source>
</evidence>
<keyword evidence="6" id="KW-0812">Transmembrane</keyword>
<evidence type="ECO:0000256" key="1">
    <source>
        <dbReference type="ARBA" id="ARBA00001917"/>
    </source>
</evidence>
<keyword evidence="5" id="KW-0560">Oxidoreductase</keyword>
<evidence type="ECO:0000256" key="4">
    <source>
        <dbReference type="ARBA" id="ARBA00022643"/>
    </source>
</evidence>
<dbReference type="EMBL" id="FOGC01000003">
    <property type="protein sequence ID" value="SEQ47053.1"/>
    <property type="molecule type" value="Genomic_DNA"/>
</dbReference>
<dbReference type="AlphaFoldDB" id="A0A1H9GAL0"/>
<protein>
    <submittedName>
        <fullName evidence="8">Nitroreductase / dihydropteridine reductase</fullName>
    </submittedName>
</protein>
<comment type="cofactor">
    <cofactor evidence="1">
        <name>FMN</name>
        <dbReference type="ChEBI" id="CHEBI:58210"/>
    </cofactor>
</comment>
<dbReference type="NCBIfam" id="NF008275">
    <property type="entry name" value="PRK11053.1"/>
    <property type="match status" value="1"/>
</dbReference>
<reference evidence="9" key="1">
    <citation type="submission" date="2016-10" db="EMBL/GenBank/DDBJ databases">
        <authorList>
            <person name="Varghese N."/>
            <person name="Submissions S."/>
        </authorList>
    </citation>
    <scope>NUCLEOTIDE SEQUENCE [LARGE SCALE GENOMIC DNA]</scope>
    <source>
        <strain evidence="9">8N4</strain>
    </source>
</reference>
<dbReference type="InterPro" id="IPR029479">
    <property type="entry name" value="Nitroreductase"/>
</dbReference>
<dbReference type="SUPFAM" id="SSF55469">
    <property type="entry name" value="FMN-dependent nitroreductase-like"/>
    <property type="match status" value="1"/>
</dbReference>
<dbReference type="Proteomes" id="UP000242515">
    <property type="component" value="Unassembled WGS sequence"/>
</dbReference>
<keyword evidence="6" id="KW-1133">Transmembrane helix</keyword>
<comment type="similarity">
    <text evidence="2">Belongs to the nitroreductase family.</text>
</comment>
<dbReference type="STRING" id="988801.SAMN05216522_103133"/>
<evidence type="ECO:0000256" key="3">
    <source>
        <dbReference type="ARBA" id="ARBA00022630"/>
    </source>
</evidence>
<dbReference type="GO" id="GO:0016491">
    <property type="term" value="F:oxidoreductase activity"/>
    <property type="evidence" value="ECO:0007669"/>
    <property type="project" value="UniProtKB-KW"/>
</dbReference>
<dbReference type="Pfam" id="PF00881">
    <property type="entry name" value="Nitroreductase"/>
    <property type="match status" value="1"/>
</dbReference>
<feature type="domain" description="Nitroreductase" evidence="7">
    <location>
        <begin position="8"/>
        <end position="190"/>
    </location>
</feature>
<evidence type="ECO:0000256" key="2">
    <source>
        <dbReference type="ARBA" id="ARBA00007118"/>
    </source>
</evidence>
<dbReference type="RefSeq" id="WP_092673790.1">
    <property type="nucleotide sequence ID" value="NZ_FOGC01000003.1"/>
</dbReference>
<evidence type="ECO:0000313" key="9">
    <source>
        <dbReference type="Proteomes" id="UP000242515"/>
    </source>
</evidence>
<evidence type="ECO:0000259" key="7">
    <source>
        <dbReference type="Pfam" id="PF00881"/>
    </source>
</evidence>
<dbReference type="PANTHER" id="PTHR43673">
    <property type="entry name" value="NAD(P)H NITROREDUCTASE YDGI-RELATED"/>
    <property type="match status" value="1"/>
</dbReference>
<keyword evidence="3" id="KW-0285">Flavoprotein</keyword>
<proteinExistence type="inferred from homology"/>
<name>A0A1H9GAL0_9GAMM</name>
<gene>
    <name evidence="8" type="ORF">SAMN05216522_103133</name>
</gene>
<feature type="transmembrane region" description="Helical" evidence="6">
    <location>
        <begin position="140"/>
        <end position="159"/>
    </location>
</feature>
<dbReference type="PANTHER" id="PTHR43673:SF2">
    <property type="entry name" value="NITROREDUCTASE"/>
    <property type="match status" value="1"/>
</dbReference>
<keyword evidence="9" id="KW-1185">Reference proteome</keyword>
<dbReference type="OrthoDB" id="9809288at2"/>
<keyword evidence="4" id="KW-0288">FMN</keyword>